<evidence type="ECO:0000256" key="1">
    <source>
        <dbReference type="SAM" id="Phobius"/>
    </source>
</evidence>
<reference evidence="2" key="1">
    <citation type="submission" date="2020-11" db="EMBL/GenBank/DDBJ databases">
        <authorList>
            <consortium name="DOE Joint Genome Institute"/>
            <person name="Ahrendt S."/>
            <person name="Riley R."/>
            <person name="Andreopoulos W."/>
            <person name="Labutti K."/>
            <person name="Pangilinan J."/>
            <person name="Ruiz-Duenas F.J."/>
            <person name="Barrasa J.M."/>
            <person name="Sanchez-Garcia M."/>
            <person name="Camarero S."/>
            <person name="Miyauchi S."/>
            <person name="Serrano A."/>
            <person name="Linde D."/>
            <person name="Babiker R."/>
            <person name="Drula E."/>
            <person name="Ayuso-Fernandez I."/>
            <person name="Pacheco R."/>
            <person name="Padilla G."/>
            <person name="Ferreira P."/>
            <person name="Barriuso J."/>
            <person name="Kellner H."/>
            <person name="Castanera R."/>
            <person name="Alfaro M."/>
            <person name="Ramirez L."/>
            <person name="Pisabarro A.G."/>
            <person name="Kuo A."/>
            <person name="Tritt A."/>
            <person name="Lipzen A."/>
            <person name="He G."/>
            <person name="Yan M."/>
            <person name="Ng V."/>
            <person name="Cullen D."/>
            <person name="Martin F."/>
            <person name="Rosso M.-N."/>
            <person name="Henrissat B."/>
            <person name="Hibbett D."/>
            <person name="Martinez A.T."/>
            <person name="Grigoriev I.V."/>
        </authorList>
    </citation>
    <scope>NUCLEOTIDE SEQUENCE</scope>
    <source>
        <strain evidence="2">MF-IS2</strain>
    </source>
</reference>
<evidence type="ECO:0000313" key="3">
    <source>
        <dbReference type="Proteomes" id="UP000807342"/>
    </source>
</evidence>
<dbReference type="Proteomes" id="UP000807342">
    <property type="component" value="Unassembled WGS sequence"/>
</dbReference>
<evidence type="ECO:0000313" key="2">
    <source>
        <dbReference type="EMBL" id="KAF9451556.1"/>
    </source>
</evidence>
<feature type="transmembrane region" description="Helical" evidence="1">
    <location>
        <begin position="6"/>
        <end position="30"/>
    </location>
</feature>
<proteinExistence type="predicted"/>
<organism evidence="2 3">
    <name type="scientific">Macrolepiota fuliginosa MF-IS2</name>
    <dbReference type="NCBI Taxonomy" id="1400762"/>
    <lineage>
        <taxon>Eukaryota</taxon>
        <taxon>Fungi</taxon>
        <taxon>Dikarya</taxon>
        <taxon>Basidiomycota</taxon>
        <taxon>Agaricomycotina</taxon>
        <taxon>Agaricomycetes</taxon>
        <taxon>Agaricomycetidae</taxon>
        <taxon>Agaricales</taxon>
        <taxon>Agaricineae</taxon>
        <taxon>Agaricaceae</taxon>
        <taxon>Macrolepiota</taxon>
    </lineage>
</organism>
<feature type="transmembrane region" description="Helical" evidence="1">
    <location>
        <begin position="207"/>
        <end position="229"/>
    </location>
</feature>
<feature type="transmembrane region" description="Helical" evidence="1">
    <location>
        <begin position="75"/>
        <end position="97"/>
    </location>
</feature>
<dbReference type="AlphaFoldDB" id="A0A9P5XKW2"/>
<feature type="transmembrane region" description="Helical" evidence="1">
    <location>
        <begin position="164"/>
        <end position="187"/>
    </location>
</feature>
<dbReference type="OrthoDB" id="3046318at2759"/>
<comment type="caution">
    <text evidence="2">The sequence shown here is derived from an EMBL/GenBank/DDBJ whole genome shotgun (WGS) entry which is preliminary data.</text>
</comment>
<sequence>MASGVIIGFDFIVISSFLFGLLVLGTAILSQEIHREATWYGLLVPALFYSIILVIGMGQQTGLEPPRGLCAFQAIFLYSIPGWAVVAFGCFVITFYFKLKYMVAIENEDADPPTLSRNINLLLILTPLLSFVGFLFLNGLTVILDSKSPNASLNRYKLYCTPRTHTGLYVGGAIMSVAMFIWFFIIVKAGVLLKTYYSKPKVKGDTIFRQVLSIYIRATAISIAASVVIG</sequence>
<name>A0A9P5XKW2_9AGAR</name>
<feature type="transmembrane region" description="Helical" evidence="1">
    <location>
        <begin position="37"/>
        <end position="55"/>
    </location>
</feature>
<keyword evidence="1" id="KW-0472">Membrane</keyword>
<keyword evidence="1" id="KW-1133">Transmembrane helix</keyword>
<accession>A0A9P5XKW2</accession>
<keyword evidence="3" id="KW-1185">Reference proteome</keyword>
<gene>
    <name evidence="2" type="ORF">P691DRAFT_772997</name>
</gene>
<dbReference type="EMBL" id="MU151083">
    <property type="protein sequence ID" value="KAF9451556.1"/>
    <property type="molecule type" value="Genomic_DNA"/>
</dbReference>
<protein>
    <submittedName>
        <fullName evidence="2">Uncharacterized protein</fullName>
    </submittedName>
</protein>
<keyword evidence="1" id="KW-0812">Transmembrane</keyword>
<feature type="transmembrane region" description="Helical" evidence="1">
    <location>
        <begin position="118"/>
        <end position="144"/>
    </location>
</feature>